<evidence type="ECO:0000313" key="2">
    <source>
        <dbReference type="EMBL" id="ORZ38324.1"/>
    </source>
</evidence>
<sequence length="106" mass="11227">MSQQRIPRTLAHYLVFSLTRSDDLTFAAAAAKGSHAWGRPERPAQSPISFGASAINICTSNGQTASNSKAASPSSQQASSRPHLPTRIGRNSPILTDYSSPFPGSE</sequence>
<dbReference type="Proteomes" id="UP000193411">
    <property type="component" value="Unassembled WGS sequence"/>
</dbReference>
<reference evidence="2 3" key="1">
    <citation type="submission" date="2016-07" db="EMBL/GenBank/DDBJ databases">
        <title>Pervasive Adenine N6-methylation of Active Genes in Fungi.</title>
        <authorList>
            <consortium name="DOE Joint Genome Institute"/>
            <person name="Mondo S.J."/>
            <person name="Dannebaum R.O."/>
            <person name="Kuo R.C."/>
            <person name="Labutti K."/>
            <person name="Haridas S."/>
            <person name="Kuo A."/>
            <person name="Salamov A."/>
            <person name="Ahrendt S.R."/>
            <person name="Lipzen A."/>
            <person name="Sullivan W."/>
            <person name="Andreopoulos W.B."/>
            <person name="Clum A."/>
            <person name="Lindquist E."/>
            <person name="Daum C."/>
            <person name="Ramamoorthy G.K."/>
            <person name="Gryganskyi A."/>
            <person name="Culley D."/>
            <person name="Magnuson J.K."/>
            <person name="James T.Y."/>
            <person name="O'Malley M.A."/>
            <person name="Stajich J.E."/>
            <person name="Spatafora J.W."/>
            <person name="Visel A."/>
            <person name="Grigoriev I.V."/>
        </authorList>
    </citation>
    <scope>NUCLEOTIDE SEQUENCE [LARGE SCALE GENOMIC DNA]</scope>
    <source>
        <strain evidence="2 3">PL171</strain>
    </source>
</reference>
<protein>
    <submittedName>
        <fullName evidence="2">Uncharacterized protein</fullName>
    </submittedName>
</protein>
<gene>
    <name evidence="2" type="ORF">BCR44DRAFT_1429061</name>
</gene>
<feature type="compositionally biased region" description="Low complexity" evidence="1">
    <location>
        <begin position="65"/>
        <end position="80"/>
    </location>
</feature>
<feature type="region of interest" description="Disordered" evidence="1">
    <location>
        <begin position="61"/>
        <end position="106"/>
    </location>
</feature>
<dbReference type="AlphaFoldDB" id="A0A1Y2HWJ7"/>
<comment type="caution">
    <text evidence="2">The sequence shown here is derived from an EMBL/GenBank/DDBJ whole genome shotgun (WGS) entry which is preliminary data.</text>
</comment>
<organism evidence="2 3">
    <name type="scientific">Catenaria anguillulae PL171</name>
    <dbReference type="NCBI Taxonomy" id="765915"/>
    <lineage>
        <taxon>Eukaryota</taxon>
        <taxon>Fungi</taxon>
        <taxon>Fungi incertae sedis</taxon>
        <taxon>Blastocladiomycota</taxon>
        <taxon>Blastocladiomycetes</taxon>
        <taxon>Blastocladiales</taxon>
        <taxon>Catenariaceae</taxon>
        <taxon>Catenaria</taxon>
    </lineage>
</organism>
<name>A0A1Y2HWJ7_9FUNG</name>
<evidence type="ECO:0000313" key="3">
    <source>
        <dbReference type="Proteomes" id="UP000193411"/>
    </source>
</evidence>
<accession>A0A1Y2HWJ7</accession>
<evidence type="ECO:0000256" key="1">
    <source>
        <dbReference type="SAM" id="MobiDB-lite"/>
    </source>
</evidence>
<keyword evidence="3" id="KW-1185">Reference proteome</keyword>
<dbReference type="EMBL" id="MCFL01000009">
    <property type="protein sequence ID" value="ORZ38324.1"/>
    <property type="molecule type" value="Genomic_DNA"/>
</dbReference>
<proteinExistence type="predicted"/>